<evidence type="ECO:0000313" key="3">
    <source>
        <dbReference type="EMBL" id="KAG1302348.1"/>
    </source>
</evidence>
<dbReference type="PANTHER" id="PTHR37471">
    <property type="entry name" value="UNNAMED PRODUCT"/>
    <property type="match status" value="1"/>
</dbReference>
<name>A0A9P6X006_RHIOR</name>
<dbReference type="EMBL" id="JAANQT010002484">
    <property type="protein sequence ID" value="KAG1302348.1"/>
    <property type="molecule type" value="Genomic_DNA"/>
</dbReference>
<feature type="transmembrane region" description="Helical" evidence="1">
    <location>
        <begin position="192"/>
        <end position="213"/>
    </location>
</feature>
<gene>
    <name evidence="3" type="ORF">G6F64_011003</name>
</gene>
<dbReference type="InterPro" id="IPR000073">
    <property type="entry name" value="AB_hydrolase_1"/>
</dbReference>
<dbReference type="Pfam" id="PF00561">
    <property type="entry name" value="Abhydrolase_1"/>
    <property type="match status" value="1"/>
</dbReference>
<sequence>MQRLLPNVSPNPQERSDLYTLCLANIDDAELWLPGWFATLDHPNQHPKFEDIYRENLAEWLSWAFFSLPLEHIMENESTMEELDYMISRFEDEFHIQFSEGYNENIIAYRISFDPVLAYHRPLAFYISILFLTTLFGLICQFIWRMKKFGPENRSTIWNLMDPQQAPYTSNQTGPEKVSYWFRDGNREKKPIVFIHGIGGGLMCYISFLAKLVNLDVPIFCIELPFVSMHCVEEVPTMQETVRDMQQMLHRHGFTDAVFISHSLGTAVSSWAVKYMPKNVAGAIFIDPICFMLHYKDVCTNFVYRAPKTAAQSLVKYFASTELYISYYISRHFHWFQSILFVAPKIPHHHHSYSCSVVMPYNTKVYLSENDNIIDSSRVDTYLNHHGLDSTIMKGLDHASFLFYPTWQEEILSTVRKYVS</sequence>
<keyword evidence="1" id="KW-0472">Membrane</keyword>
<dbReference type="Proteomes" id="UP000716291">
    <property type="component" value="Unassembled WGS sequence"/>
</dbReference>
<dbReference type="SUPFAM" id="SSF53474">
    <property type="entry name" value="alpha/beta-Hydrolases"/>
    <property type="match status" value="1"/>
</dbReference>
<organism evidence="3 4">
    <name type="scientific">Rhizopus oryzae</name>
    <name type="common">Mucormycosis agent</name>
    <name type="synonym">Rhizopus arrhizus var. delemar</name>
    <dbReference type="NCBI Taxonomy" id="64495"/>
    <lineage>
        <taxon>Eukaryota</taxon>
        <taxon>Fungi</taxon>
        <taxon>Fungi incertae sedis</taxon>
        <taxon>Mucoromycota</taxon>
        <taxon>Mucoromycotina</taxon>
        <taxon>Mucoromycetes</taxon>
        <taxon>Mucorales</taxon>
        <taxon>Mucorineae</taxon>
        <taxon>Rhizopodaceae</taxon>
        <taxon>Rhizopus</taxon>
    </lineage>
</organism>
<evidence type="ECO:0000313" key="4">
    <source>
        <dbReference type="Proteomes" id="UP000716291"/>
    </source>
</evidence>
<protein>
    <recommendedName>
        <fullName evidence="2">AB hydrolase-1 domain-containing protein</fullName>
    </recommendedName>
</protein>
<dbReference type="InterPro" id="IPR029058">
    <property type="entry name" value="AB_hydrolase_fold"/>
</dbReference>
<dbReference type="PANTHER" id="PTHR37471:SF1">
    <property type="entry name" value="AB HYDROLASE-1 DOMAIN-CONTAINING PROTEIN"/>
    <property type="match status" value="1"/>
</dbReference>
<feature type="domain" description="AB hydrolase-1" evidence="2">
    <location>
        <begin position="190"/>
        <end position="291"/>
    </location>
</feature>
<accession>A0A9P6X006</accession>
<comment type="caution">
    <text evidence="3">The sequence shown here is derived from an EMBL/GenBank/DDBJ whole genome shotgun (WGS) entry which is preliminary data.</text>
</comment>
<proteinExistence type="predicted"/>
<dbReference type="Gene3D" id="3.40.50.1820">
    <property type="entry name" value="alpha/beta hydrolase"/>
    <property type="match status" value="1"/>
</dbReference>
<reference evidence="3" key="1">
    <citation type="journal article" date="2020" name="Microb. Genom.">
        <title>Genetic diversity of clinical and environmental Mucorales isolates obtained from an investigation of mucormycosis cases among solid organ transplant recipients.</title>
        <authorList>
            <person name="Nguyen M.H."/>
            <person name="Kaul D."/>
            <person name="Muto C."/>
            <person name="Cheng S.J."/>
            <person name="Richter R.A."/>
            <person name="Bruno V.M."/>
            <person name="Liu G."/>
            <person name="Beyhan S."/>
            <person name="Sundermann A.J."/>
            <person name="Mounaud S."/>
            <person name="Pasculle A.W."/>
            <person name="Nierman W.C."/>
            <person name="Driscoll E."/>
            <person name="Cumbie R."/>
            <person name="Clancy C.J."/>
            <person name="Dupont C.L."/>
        </authorList>
    </citation>
    <scope>NUCLEOTIDE SEQUENCE</scope>
    <source>
        <strain evidence="3">GL11</strain>
    </source>
</reference>
<feature type="transmembrane region" description="Helical" evidence="1">
    <location>
        <begin position="123"/>
        <end position="144"/>
    </location>
</feature>
<evidence type="ECO:0000259" key="2">
    <source>
        <dbReference type="Pfam" id="PF00561"/>
    </source>
</evidence>
<evidence type="ECO:0000256" key="1">
    <source>
        <dbReference type="SAM" id="Phobius"/>
    </source>
</evidence>
<dbReference type="AlphaFoldDB" id="A0A9P6X006"/>
<keyword evidence="1" id="KW-1133">Transmembrane helix</keyword>
<keyword evidence="4" id="KW-1185">Reference proteome</keyword>
<keyword evidence="1" id="KW-0812">Transmembrane</keyword>